<reference evidence="3" key="1">
    <citation type="submission" date="2021-11" db="EMBL/GenBank/DDBJ databases">
        <authorList>
            <consortium name="Genoscope - CEA"/>
            <person name="William W."/>
        </authorList>
    </citation>
    <scope>NUCLEOTIDE SEQUENCE</scope>
</reference>
<dbReference type="OrthoDB" id="504976at2759"/>
<keyword evidence="1" id="KW-0479">Metal-binding</keyword>
<protein>
    <recommendedName>
        <fullName evidence="2">Fe2OG dioxygenase domain-containing protein</fullName>
    </recommendedName>
</protein>
<dbReference type="PROSITE" id="PS51471">
    <property type="entry name" value="FE2OG_OXY"/>
    <property type="match status" value="1"/>
</dbReference>
<dbReference type="GO" id="GO:0046872">
    <property type="term" value="F:metal ion binding"/>
    <property type="evidence" value="ECO:0007669"/>
    <property type="project" value="UniProtKB-KW"/>
</dbReference>
<dbReference type="InterPro" id="IPR005123">
    <property type="entry name" value="Oxoglu/Fe-dep_dioxygenase_dom"/>
</dbReference>
<evidence type="ECO:0000259" key="2">
    <source>
        <dbReference type="PROSITE" id="PS51471"/>
    </source>
</evidence>
<dbReference type="GO" id="GO:0016491">
    <property type="term" value="F:oxidoreductase activity"/>
    <property type="evidence" value="ECO:0007669"/>
    <property type="project" value="UniProtKB-KW"/>
</dbReference>
<comment type="caution">
    <text evidence="3">The sequence shown here is derived from an EMBL/GenBank/DDBJ whole genome shotgun (WGS) entry which is preliminary data.</text>
</comment>
<evidence type="ECO:0000313" key="4">
    <source>
        <dbReference type="Proteomes" id="UP000789595"/>
    </source>
</evidence>
<gene>
    <name evidence="3" type="ORF">PECAL_2P22210</name>
</gene>
<dbReference type="Gene3D" id="2.60.120.620">
    <property type="entry name" value="q2cbj1_9rhob like domain"/>
    <property type="match status" value="1"/>
</dbReference>
<keyword evidence="4" id="KW-1185">Reference proteome</keyword>
<organism evidence="3 4">
    <name type="scientific">Pelagomonas calceolata</name>
    <dbReference type="NCBI Taxonomy" id="35677"/>
    <lineage>
        <taxon>Eukaryota</taxon>
        <taxon>Sar</taxon>
        <taxon>Stramenopiles</taxon>
        <taxon>Ochrophyta</taxon>
        <taxon>Pelagophyceae</taxon>
        <taxon>Pelagomonadales</taxon>
        <taxon>Pelagomonadaceae</taxon>
        <taxon>Pelagomonas</taxon>
    </lineage>
</organism>
<sequence>MRLLSALVPLATSRYRPFQIFDGDAIRSVKQLREVFDERFSKPRESHPDRFSWDPWHVTRRAEDAPTARVAAAPEVIEEETDSIEEAVAAAGRAERGAASDEGSIQGEGSGLQYSMLRTPAAAYFPEELFEEFCEELAAFGQKHLGCDAFTPPWLACYTDGHEMAWHSDASHGPFAFVVNLTPNGCHARAESEKPGWFEGGETVLLRPEILDYWRGFDGSRGLEADSIIERVDPAPFGRVVCFDGRVPHSVSRVRGTRDPRRGRLVLTGWFSAPRPSAVGGLAEDGAPSEEAAEILDAALAVAYDAMDELELARVAGFLGVRVAVTAAGVVKSVDALCDTLRVDSGEQRPLDDDEVPDDVSTRELIAAALGEAEFPPASEASTFTLPLAFD</sequence>
<dbReference type="Pfam" id="PF13640">
    <property type="entry name" value="2OG-FeII_Oxy_3"/>
    <property type="match status" value="1"/>
</dbReference>
<comment type="similarity">
    <text evidence="1">Belongs to the iron/ascorbate-dependent oxidoreductase family.</text>
</comment>
<keyword evidence="1" id="KW-0560">Oxidoreductase</keyword>
<keyword evidence="1" id="KW-0408">Iron</keyword>
<accession>A0A8J2SAT2</accession>
<dbReference type="InterPro" id="IPR044862">
    <property type="entry name" value="Pro_4_hyd_alph_FE2OG_OXY"/>
</dbReference>
<proteinExistence type="inferred from homology"/>
<evidence type="ECO:0000313" key="3">
    <source>
        <dbReference type="EMBL" id="CAH0369113.1"/>
    </source>
</evidence>
<evidence type="ECO:0000256" key="1">
    <source>
        <dbReference type="RuleBase" id="RU003682"/>
    </source>
</evidence>
<feature type="domain" description="Fe2OG dioxygenase" evidence="2">
    <location>
        <begin position="148"/>
        <end position="273"/>
    </location>
</feature>
<dbReference type="EMBL" id="CAKKNE010000002">
    <property type="protein sequence ID" value="CAH0369113.1"/>
    <property type="molecule type" value="Genomic_DNA"/>
</dbReference>
<name>A0A8J2SAT2_9STRA</name>
<dbReference type="AlphaFoldDB" id="A0A8J2SAT2"/>
<dbReference type="Proteomes" id="UP000789595">
    <property type="component" value="Unassembled WGS sequence"/>
</dbReference>